<feature type="transmembrane region" description="Helical" evidence="1">
    <location>
        <begin position="36"/>
        <end position="55"/>
    </location>
</feature>
<feature type="transmembrane region" description="Helical" evidence="1">
    <location>
        <begin position="61"/>
        <end position="81"/>
    </location>
</feature>
<keyword evidence="1" id="KW-1133">Transmembrane helix</keyword>
<evidence type="ECO:0000256" key="1">
    <source>
        <dbReference type="SAM" id="Phobius"/>
    </source>
</evidence>
<proteinExistence type="predicted"/>
<gene>
    <name evidence="2" type="ORF">OLEA9_A064060</name>
</gene>
<evidence type="ECO:0000313" key="3">
    <source>
        <dbReference type="Proteomes" id="UP000594638"/>
    </source>
</evidence>
<dbReference type="EMBL" id="CACTIH010003630">
    <property type="protein sequence ID" value="CAA2979488.1"/>
    <property type="molecule type" value="Genomic_DNA"/>
</dbReference>
<dbReference type="AlphaFoldDB" id="A0A8S0RID2"/>
<organism evidence="2 3">
    <name type="scientific">Olea europaea subsp. europaea</name>
    <dbReference type="NCBI Taxonomy" id="158383"/>
    <lineage>
        <taxon>Eukaryota</taxon>
        <taxon>Viridiplantae</taxon>
        <taxon>Streptophyta</taxon>
        <taxon>Embryophyta</taxon>
        <taxon>Tracheophyta</taxon>
        <taxon>Spermatophyta</taxon>
        <taxon>Magnoliopsida</taxon>
        <taxon>eudicotyledons</taxon>
        <taxon>Gunneridae</taxon>
        <taxon>Pentapetalae</taxon>
        <taxon>asterids</taxon>
        <taxon>lamiids</taxon>
        <taxon>Lamiales</taxon>
        <taxon>Oleaceae</taxon>
        <taxon>Oleeae</taxon>
        <taxon>Olea</taxon>
    </lineage>
</organism>
<protein>
    <submittedName>
        <fullName evidence="2">Uncharacterized protein</fullName>
    </submittedName>
</protein>
<dbReference type="Proteomes" id="UP000594638">
    <property type="component" value="Unassembled WGS sequence"/>
</dbReference>
<comment type="caution">
    <text evidence="2">The sequence shown here is derived from an EMBL/GenBank/DDBJ whole genome shotgun (WGS) entry which is preliminary data.</text>
</comment>
<dbReference type="PANTHER" id="PTHR46158:SF11">
    <property type="entry name" value="ZINC FINGER PROTEIN"/>
    <property type="match status" value="1"/>
</dbReference>
<accession>A0A8S0RID2</accession>
<keyword evidence="3" id="KW-1185">Reference proteome</keyword>
<sequence length="214" mass="24624">MKNQALIIAPPFSFAIALTASIFAVILAIKDHIWTYATLEFALVALTLHLFYSMLHIPPVYAILLSSVLGFGVAMSINSLYNRYISWRVQVAENSSGWYNCILGHELVAESSKGWSRTLNRFTYCFNGKNLYRIRIFFLQILTDLKLIEFFLQRRPEDELDLNNFLDLTATVTTNHFVDNSRSSKLNLYFQFQKRENNRDDNSGNDNVVCTNSQ</sequence>
<dbReference type="PANTHER" id="PTHR46158">
    <property type="entry name" value="OS02G0165000 PROTEIN"/>
    <property type="match status" value="1"/>
</dbReference>
<reference evidence="2 3" key="1">
    <citation type="submission" date="2019-12" db="EMBL/GenBank/DDBJ databases">
        <authorList>
            <person name="Alioto T."/>
            <person name="Alioto T."/>
            <person name="Gomez Garrido J."/>
        </authorList>
    </citation>
    <scope>NUCLEOTIDE SEQUENCE [LARGE SCALE GENOMIC DNA]</scope>
</reference>
<feature type="transmembrane region" description="Helical" evidence="1">
    <location>
        <begin position="6"/>
        <end position="29"/>
    </location>
</feature>
<dbReference type="Gramene" id="OE9A064060T1">
    <property type="protein sequence ID" value="OE9A064060C1"/>
    <property type="gene ID" value="OE9A064060"/>
</dbReference>
<evidence type="ECO:0000313" key="2">
    <source>
        <dbReference type="EMBL" id="CAA2979488.1"/>
    </source>
</evidence>
<keyword evidence="1" id="KW-0472">Membrane</keyword>
<keyword evidence="1" id="KW-0812">Transmembrane</keyword>
<name>A0A8S0RID2_OLEEU</name>